<keyword evidence="2 5" id="KW-0812">Transmembrane</keyword>
<proteinExistence type="predicted"/>
<evidence type="ECO:0008006" key="8">
    <source>
        <dbReference type="Google" id="ProtNLM"/>
    </source>
</evidence>
<evidence type="ECO:0000256" key="1">
    <source>
        <dbReference type="ARBA" id="ARBA00022475"/>
    </source>
</evidence>
<comment type="caution">
    <text evidence="6">The sequence shown here is derived from an EMBL/GenBank/DDBJ whole genome shotgun (WGS) entry which is preliminary data.</text>
</comment>
<organism evidence="6 7">
    <name type="scientific">Paenibacillus eucommiae</name>
    <dbReference type="NCBI Taxonomy" id="1355755"/>
    <lineage>
        <taxon>Bacteria</taxon>
        <taxon>Bacillati</taxon>
        <taxon>Bacillota</taxon>
        <taxon>Bacilli</taxon>
        <taxon>Bacillales</taxon>
        <taxon>Paenibacillaceae</taxon>
        <taxon>Paenibacillus</taxon>
    </lineage>
</organism>
<keyword evidence="7" id="KW-1185">Reference proteome</keyword>
<evidence type="ECO:0000313" key="6">
    <source>
        <dbReference type="EMBL" id="MBP1989943.1"/>
    </source>
</evidence>
<keyword evidence="3 5" id="KW-1133">Transmembrane helix</keyword>
<gene>
    <name evidence="6" type="ORF">J2Z66_001541</name>
</gene>
<dbReference type="InterPro" id="IPR010899">
    <property type="entry name" value="UPF0344"/>
</dbReference>
<sequence length="79" mass="8797">MILQRLFYVIMLVSGIGMLVIMEFPMKYVVKGIAAIVLIGIMEVIVGRKAKNKKVGWLWAVFAAAILIIILIGYGVLQF</sequence>
<feature type="transmembrane region" description="Helical" evidence="5">
    <location>
        <begin position="28"/>
        <end position="46"/>
    </location>
</feature>
<dbReference type="Proteomes" id="UP001519287">
    <property type="component" value="Unassembled WGS sequence"/>
</dbReference>
<protein>
    <recommendedName>
        <fullName evidence="8">DUF3953 domain-containing protein</fullName>
    </recommendedName>
</protein>
<feature type="transmembrane region" description="Helical" evidence="5">
    <location>
        <begin position="58"/>
        <end position="77"/>
    </location>
</feature>
<evidence type="ECO:0000313" key="7">
    <source>
        <dbReference type="Proteomes" id="UP001519287"/>
    </source>
</evidence>
<name>A0ABS4IQU1_9BACL</name>
<reference evidence="6 7" key="1">
    <citation type="submission" date="2021-03" db="EMBL/GenBank/DDBJ databases">
        <title>Genomic Encyclopedia of Type Strains, Phase IV (KMG-IV): sequencing the most valuable type-strain genomes for metagenomic binning, comparative biology and taxonomic classification.</title>
        <authorList>
            <person name="Goeker M."/>
        </authorList>
    </citation>
    <scope>NUCLEOTIDE SEQUENCE [LARGE SCALE GENOMIC DNA]</scope>
    <source>
        <strain evidence="6 7">DSM 26048</strain>
    </source>
</reference>
<dbReference type="Pfam" id="PF07457">
    <property type="entry name" value="DUF1516"/>
    <property type="match status" value="1"/>
</dbReference>
<evidence type="ECO:0000256" key="3">
    <source>
        <dbReference type="ARBA" id="ARBA00022989"/>
    </source>
</evidence>
<evidence type="ECO:0000256" key="5">
    <source>
        <dbReference type="SAM" id="Phobius"/>
    </source>
</evidence>
<keyword evidence="4 5" id="KW-0472">Membrane</keyword>
<feature type="transmembrane region" description="Helical" evidence="5">
    <location>
        <begin position="5"/>
        <end position="22"/>
    </location>
</feature>
<keyword evidence="1" id="KW-1003">Cell membrane</keyword>
<evidence type="ECO:0000256" key="4">
    <source>
        <dbReference type="ARBA" id="ARBA00023136"/>
    </source>
</evidence>
<dbReference type="EMBL" id="JAGGLB010000003">
    <property type="protein sequence ID" value="MBP1989943.1"/>
    <property type="molecule type" value="Genomic_DNA"/>
</dbReference>
<evidence type="ECO:0000256" key="2">
    <source>
        <dbReference type="ARBA" id="ARBA00022692"/>
    </source>
</evidence>
<accession>A0ABS4IQU1</accession>